<evidence type="ECO:0000256" key="1">
    <source>
        <dbReference type="SAM" id="Phobius"/>
    </source>
</evidence>
<keyword evidence="1" id="KW-1133">Transmembrane helix</keyword>
<feature type="transmembrane region" description="Helical" evidence="1">
    <location>
        <begin position="71"/>
        <end position="93"/>
    </location>
</feature>
<gene>
    <name evidence="2" type="ORF">OSTQU699_LOCUS6622</name>
</gene>
<comment type="caution">
    <text evidence="2">The sequence shown here is derived from an EMBL/GenBank/DDBJ whole genome shotgun (WGS) entry which is preliminary data.</text>
</comment>
<sequence>MPTHALSTVTGGCASVLMTNALLRVAVVSSVLVGSWGSFSSAARGHVHSRSKWCCPLDGLLEHLWDSHARAVVNMVIQLAMVITFMVCSATAFQAELVSRAPFSPGASQGNRKPHVVPIALLDGKRLFPFLQH</sequence>
<name>A0A8S1J5I9_9CHLO</name>
<organism evidence="2 3">
    <name type="scientific">Ostreobium quekettii</name>
    <dbReference type="NCBI Taxonomy" id="121088"/>
    <lineage>
        <taxon>Eukaryota</taxon>
        <taxon>Viridiplantae</taxon>
        <taxon>Chlorophyta</taxon>
        <taxon>core chlorophytes</taxon>
        <taxon>Ulvophyceae</taxon>
        <taxon>TCBD clade</taxon>
        <taxon>Bryopsidales</taxon>
        <taxon>Ostreobineae</taxon>
        <taxon>Ostreobiaceae</taxon>
        <taxon>Ostreobium</taxon>
    </lineage>
</organism>
<keyword evidence="1" id="KW-0472">Membrane</keyword>
<feature type="transmembrane region" description="Helical" evidence="1">
    <location>
        <begin position="21"/>
        <end position="39"/>
    </location>
</feature>
<keyword evidence="1" id="KW-0812">Transmembrane</keyword>
<dbReference type="EMBL" id="CAJHUC010001477">
    <property type="protein sequence ID" value="CAD7701263.1"/>
    <property type="molecule type" value="Genomic_DNA"/>
</dbReference>
<protein>
    <submittedName>
        <fullName evidence="2">Uncharacterized protein</fullName>
    </submittedName>
</protein>
<evidence type="ECO:0000313" key="2">
    <source>
        <dbReference type="EMBL" id="CAD7701263.1"/>
    </source>
</evidence>
<reference evidence="2" key="1">
    <citation type="submission" date="2020-12" db="EMBL/GenBank/DDBJ databases">
        <authorList>
            <person name="Iha C."/>
        </authorList>
    </citation>
    <scope>NUCLEOTIDE SEQUENCE</scope>
</reference>
<dbReference type="Proteomes" id="UP000708148">
    <property type="component" value="Unassembled WGS sequence"/>
</dbReference>
<accession>A0A8S1J5I9</accession>
<dbReference type="AlphaFoldDB" id="A0A8S1J5I9"/>
<proteinExistence type="predicted"/>
<keyword evidence="3" id="KW-1185">Reference proteome</keyword>
<evidence type="ECO:0000313" key="3">
    <source>
        <dbReference type="Proteomes" id="UP000708148"/>
    </source>
</evidence>